<keyword evidence="2" id="KW-1185">Reference proteome</keyword>
<dbReference type="EMBL" id="CAKOFQ010007910">
    <property type="protein sequence ID" value="CAH2009732.1"/>
    <property type="molecule type" value="Genomic_DNA"/>
</dbReference>
<dbReference type="AlphaFoldDB" id="A0A9P0Q4C4"/>
<sequence length="86" mass="9757">MFPDANKKFVIKKISSLRSSFRRQIRRINSSKRSGVGTEDVPEPTLWSRAAVSSIEGNNLDANHRPHCQKPQGGQQTFFNAYCFSE</sequence>
<protein>
    <submittedName>
        <fullName evidence="1">Uncharacterized protein</fullName>
    </submittedName>
</protein>
<dbReference type="Proteomes" id="UP001152888">
    <property type="component" value="Unassembled WGS sequence"/>
</dbReference>
<name>A0A9P0Q4C4_ACAOB</name>
<gene>
    <name evidence="1" type="ORF">ACAOBT_LOCUS31082</name>
</gene>
<comment type="caution">
    <text evidence="1">The sequence shown here is derived from an EMBL/GenBank/DDBJ whole genome shotgun (WGS) entry which is preliminary data.</text>
</comment>
<reference evidence="1" key="1">
    <citation type="submission" date="2022-03" db="EMBL/GenBank/DDBJ databases">
        <authorList>
            <person name="Sayadi A."/>
        </authorList>
    </citation>
    <scope>NUCLEOTIDE SEQUENCE</scope>
</reference>
<organism evidence="1 2">
    <name type="scientific">Acanthoscelides obtectus</name>
    <name type="common">Bean weevil</name>
    <name type="synonym">Bruchus obtectus</name>
    <dbReference type="NCBI Taxonomy" id="200917"/>
    <lineage>
        <taxon>Eukaryota</taxon>
        <taxon>Metazoa</taxon>
        <taxon>Ecdysozoa</taxon>
        <taxon>Arthropoda</taxon>
        <taxon>Hexapoda</taxon>
        <taxon>Insecta</taxon>
        <taxon>Pterygota</taxon>
        <taxon>Neoptera</taxon>
        <taxon>Endopterygota</taxon>
        <taxon>Coleoptera</taxon>
        <taxon>Polyphaga</taxon>
        <taxon>Cucujiformia</taxon>
        <taxon>Chrysomeloidea</taxon>
        <taxon>Chrysomelidae</taxon>
        <taxon>Bruchinae</taxon>
        <taxon>Bruchini</taxon>
        <taxon>Acanthoscelides</taxon>
    </lineage>
</organism>
<proteinExistence type="predicted"/>
<evidence type="ECO:0000313" key="2">
    <source>
        <dbReference type="Proteomes" id="UP001152888"/>
    </source>
</evidence>
<dbReference type="OrthoDB" id="6758474at2759"/>
<accession>A0A9P0Q4C4</accession>
<evidence type="ECO:0000313" key="1">
    <source>
        <dbReference type="EMBL" id="CAH2009732.1"/>
    </source>
</evidence>